<dbReference type="PROSITE" id="PS50949">
    <property type="entry name" value="HTH_GNTR"/>
    <property type="match status" value="1"/>
</dbReference>
<dbReference type="Pfam" id="PF00392">
    <property type="entry name" value="GntR"/>
    <property type="match status" value="1"/>
</dbReference>
<dbReference type="eggNOG" id="COG2188">
    <property type="taxonomic scope" value="Bacteria"/>
</dbReference>
<comment type="caution">
    <text evidence="5">The sequence shown here is derived from an EMBL/GenBank/DDBJ whole genome shotgun (WGS) entry which is preliminary data.</text>
</comment>
<dbReference type="PANTHER" id="PTHR44846">
    <property type="entry name" value="MANNOSYL-D-GLYCERATE TRANSPORT/METABOLISM SYSTEM REPRESSOR MNGR-RELATED"/>
    <property type="match status" value="1"/>
</dbReference>
<evidence type="ECO:0000256" key="3">
    <source>
        <dbReference type="ARBA" id="ARBA00023163"/>
    </source>
</evidence>
<evidence type="ECO:0000256" key="1">
    <source>
        <dbReference type="ARBA" id="ARBA00023015"/>
    </source>
</evidence>
<evidence type="ECO:0000313" key="5">
    <source>
        <dbReference type="EMBL" id="EKF43221.1"/>
    </source>
</evidence>
<reference evidence="5 6" key="1">
    <citation type="journal article" date="2012" name="J. Bacteriol.">
        <title>Genome Sequence of Nitratireductor indicus Type Strain C115.</title>
        <authorList>
            <person name="Lai Q."/>
            <person name="Li G."/>
            <person name="Yu Z."/>
            <person name="Shao Z."/>
        </authorList>
    </citation>
    <scope>NUCLEOTIDE SEQUENCE [LARGE SCALE GENOMIC DNA]</scope>
    <source>
        <strain evidence="5 6">C115</strain>
    </source>
</reference>
<dbReference type="InterPro" id="IPR000524">
    <property type="entry name" value="Tscrpt_reg_HTH_GntR"/>
</dbReference>
<dbReference type="PANTHER" id="PTHR44846:SF16">
    <property type="entry name" value="TRANSCRIPTIONAL REGULATOR PHNF-RELATED"/>
    <property type="match status" value="1"/>
</dbReference>
<name>K2P7L6_9HYPH</name>
<dbReference type="EMBL" id="AMSI01000004">
    <property type="protein sequence ID" value="EKF43221.1"/>
    <property type="molecule type" value="Genomic_DNA"/>
</dbReference>
<dbReference type="Pfam" id="PF07702">
    <property type="entry name" value="UTRA"/>
    <property type="match status" value="1"/>
</dbReference>
<dbReference type="InterPro" id="IPR050679">
    <property type="entry name" value="Bact_HTH_transcr_reg"/>
</dbReference>
<keyword evidence="2" id="KW-0238">DNA-binding</keyword>
<sequence length="254" mass="28772">MSQSPTDTATINLTLDGDGPPYQQIERAIRNKIQSGAWPPGHRLPTEEELAAHLGVSRSPLVKVFKNLVNAKVITRRRRHGTFVSERSDNHAVIGIIDIRETIESAEKDYSFEVLERRIVKGREFDVWPDVDPGERLLWLSLVHKANGAGEVFEERLIQISVIPEVENTSFRNDLPNEWLLARLPCTRLINTVRAALPERRVAHALGLSVGEPVLVSERRSFANDDAVTWVRLSFPGYRHEFTGEFNPLLPMEN</sequence>
<organism evidence="5 6">
    <name type="scientific">Nitratireductor indicus C115</name>
    <dbReference type="NCBI Taxonomy" id="1231190"/>
    <lineage>
        <taxon>Bacteria</taxon>
        <taxon>Pseudomonadati</taxon>
        <taxon>Pseudomonadota</taxon>
        <taxon>Alphaproteobacteria</taxon>
        <taxon>Hyphomicrobiales</taxon>
        <taxon>Phyllobacteriaceae</taxon>
        <taxon>Nitratireductor</taxon>
    </lineage>
</organism>
<dbReference type="PATRIC" id="fig|1231190.3.peg.1634"/>
<dbReference type="GO" id="GO:0003677">
    <property type="term" value="F:DNA binding"/>
    <property type="evidence" value="ECO:0007669"/>
    <property type="project" value="UniProtKB-KW"/>
</dbReference>
<dbReference type="SUPFAM" id="SSF46785">
    <property type="entry name" value="Winged helix' DNA-binding domain"/>
    <property type="match status" value="1"/>
</dbReference>
<protein>
    <submittedName>
        <fullName evidence="5">Histidine utilization repressor</fullName>
    </submittedName>
</protein>
<keyword evidence="3" id="KW-0804">Transcription</keyword>
<evidence type="ECO:0000313" key="6">
    <source>
        <dbReference type="Proteomes" id="UP000007374"/>
    </source>
</evidence>
<dbReference type="RefSeq" id="WP_009756375.1">
    <property type="nucleotide sequence ID" value="NZ_AMSI01000004.1"/>
</dbReference>
<dbReference type="InterPro" id="IPR036388">
    <property type="entry name" value="WH-like_DNA-bd_sf"/>
</dbReference>
<accession>K2P7L6</accession>
<dbReference type="InterPro" id="IPR011663">
    <property type="entry name" value="UTRA"/>
</dbReference>
<dbReference type="Gene3D" id="3.40.1410.10">
    <property type="entry name" value="Chorismate lyase-like"/>
    <property type="match status" value="1"/>
</dbReference>
<dbReference type="GO" id="GO:0003700">
    <property type="term" value="F:DNA-binding transcription factor activity"/>
    <property type="evidence" value="ECO:0007669"/>
    <property type="project" value="InterPro"/>
</dbReference>
<dbReference type="InterPro" id="IPR028978">
    <property type="entry name" value="Chorismate_lyase_/UTRA_dom_sf"/>
</dbReference>
<proteinExistence type="predicted"/>
<keyword evidence="1" id="KW-0805">Transcription regulation</keyword>
<gene>
    <name evidence="5" type="ORF">NA8A_07789</name>
</gene>
<keyword evidence="6" id="KW-1185">Reference proteome</keyword>
<dbReference type="SMART" id="SM00345">
    <property type="entry name" value="HTH_GNTR"/>
    <property type="match status" value="1"/>
</dbReference>
<dbReference type="Gene3D" id="1.10.10.10">
    <property type="entry name" value="Winged helix-like DNA-binding domain superfamily/Winged helix DNA-binding domain"/>
    <property type="match status" value="1"/>
</dbReference>
<evidence type="ECO:0000256" key="2">
    <source>
        <dbReference type="ARBA" id="ARBA00023125"/>
    </source>
</evidence>
<dbReference type="SMART" id="SM00866">
    <property type="entry name" value="UTRA"/>
    <property type="match status" value="1"/>
</dbReference>
<dbReference type="Proteomes" id="UP000007374">
    <property type="component" value="Unassembled WGS sequence"/>
</dbReference>
<feature type="domain" description="HTH gntR-type" evidence="4">
    <location>
        <begin position="19"/>
        <end position="87"/>
    </location>
</feature>
<dbReference type="SUPFAM" id="SSF64288">
    <property type="entry name" value="Chorismate lyase-like"/>
    <property type="match status" value="1"/>
</dbReference>
<dbReference type="STRING" id="721133.SAMN05216176_105256"/>
<dbReference type="CDD" id="cd07377">
    <property type="entry name" value="WHTH_GntR"/>
    <property type="match status" value="1"/>
</dbReference>
<dbReference type="OrthoDB" id="9808698at2"/>
<dbReference type="AlphaFoldDB" id="K2P7L6"/>
<evidence type="ECO:0000259" key="4">
    <source>
        <dbReference type="PROSITE" id="PS50949"/>
    </source>
</evidence>
<dbReference type="InterPro" id="IPR036390">
    <property type="entry name" value="WH_DNA-bd_sf"/>
</dbReference>